<evidence type="ECO:0000256" key="2">
    <source>
        <dbReference type="ARBA" id="ARBA00022516"/>
    </source>
</evidence>
<feature type="binding site" evidence="9">
    <location>
        <begin position="74"/>
        <end position="75"/>
    </location>
    <ligand>
        <name>NAD(+)</name>
        <dbReference type="ChEBI" id="CHEBI:57540"/>
    </ligand>
</feature>
<dbReference type="PANTHER" id="PTHR37480:SF1">
    <property type="entry name" value="ENOYL-[ACYL-CARRIER-PROTEIN] REDUCTASE [NADH]"/>
    <property type="match status" value="1"/>
</dbReference>
<evidence type="ECO:0000256" key="1">
    <source>
        <dbReference type="ARBA" id="ARBA00011245"/>
    </source>
</evidence>
<feature type="binding site" evidence="9">
    <location>
        <position position="225"/>
    </location>
    <ligand>
        <name>substrate</name>
    </ligand>
</feature>
<comment type="catalytic activity">
    <reaction evidence="8">
        <text>a 2,3-saturated acyl-CoA + NAD(+) = a (2E)-enoyl-CoA + NADH + H(+)</text>
        <dbReference type="Rhea" id="RHEA:18177"/>
        <dbReference type="ChEBI" id="CHEBI:15378"/>
        <dbReference type="ChEBI" id="CHEBI:57540"/>
        <dbReference type="ChEBI" id="CHEBI:57945"/>
        <dbReference type="ChEBI" id="CHEBI:58856"/>
        <dbReference type="ChEBI" id="CHEBI:65111"/>
        <dbReference type="EC" id="1.3.1.44"/>
    </reaction>
</comment>
<keyword evidence="7 9" id="KW-0275">Fatty acid biosynthesis</keyword>
<gene>
    <name evidence="9" type="primary">fabV</name>
    <name evidence="13" type="ORF">KQY15_16365</name>
</gene>
<dbReference type="EMBL" id="JAHRID010000009">
    <property type="protein sequence ID" value="MBV2130671.1"/>
    <property type="molecule type" value="Genomic_DNA"/>
</dbReference>
<proteinExistence type="inferred from homology"/>
<feature type="binding site" evidence="9">
    <location>
        <begin position="273"/>
        <end position="275"/>
    </location>
    <ligand>
        <name>NAD(+)</name>
        <dbReference type="ChEBI" id="CHEBI:57540"/>
    </ligand>
</feature>
<comment type="pathway">
    <text evidence="9">Lipid metabolism; fatty acid biosynthesis.</text>
</comment>
<evidence type="ECO:0000256" key="9">
    <source>
        <dbReference type="HAMAP-Rule" id="MF_01838"/>
    </source>
</evidence>
<evidence type="ECO:0000256" key="4">
    <source>
        <dbReference type="ARBA" id="ARBA00023002"/>
    </source>
</evidence>
<evidence type="ECO:0000256" key="5">
    <source>
        <dbReference type="ARBA" id="ARBA00023027"/>
    </source>
</evidence>
<dbReference type="InterPro" id="IPR024910">
    <property type="entry name" value="Enoyl-CoA_Rdtase_cat_dom"/>
</dbReference>
<dbReference type="Pfam" id="PF12242">
    <property type="entry name" value="Eno-Rase_NADH_b"/>
    <property type="match status" value="1"/>
</dbReference>
<dbReference type="RefSeq" id="WP_217670999.1">
    <property type="nucleotide sequence ID" value="NZ_JAHRID010000009.1"/>
</dbReference>
<dbReference type="InterPro" id="IPR024906">
    <property type="entry name" value="Eno_Rdtase_FAD-bd_dom"/>
</dbReference>
<evidence type="ECO:0000256" key="8">
    <source>
        <dbReference type="ARBA" id="ARBA00048302"/>
    </source>
</evidence>
<accession>A0ABS6MPF4</accession>
<keyword evidence="2 9" id="KW-0444">Lipid biosynthesis</keyword>
<dbReference type="Proteomes" id="UP000704611">
    <property type="component" value="Unassembled WGS sequence"/>
</dbReference>
<evidence type="ECO:0000259" key="12">
    <source>
        <dbReference type="Pfam" id="PF12242"/>
    </source>
</evidence>
<feature type="binding site" evidence="9">
    <location>
        <begin position="139"/>
        <end position="140"/>
    </location>
    <ligand>
        <name>NAD(+)</name>
        <dbReference type="ChEBI" id="CHEBI:57540"/>
    </ligand>
</feature>
<keyword evidence="14" id="KW-1185">Reference proteome</keyword>
<keyword evidence="4 9" id="KW-0560">Oxidoreductase</keyword>
<evidence type="ECO:0000259" key="10">
    <source>
        <dbReference type="Pfam" id="PF07055"/>
    </source>
</evidence>
<dbReference type="NCBIfam" id="NF043048">
    <property type="entry name" value="EnoyACPredFabV"/>
    <property type="match status" value="1"/>
</dbReference>
<feature type="binding site" evidence="9">
    <location>
        <position position="244"/>
    </location>
    <ligand>
        <name>NAD(+)</name>
        <dbReference type="ChEBI" id="CHEBI:57540"/>
    </ligand>
</feature>
<evidence type="ECO:0000313" key="13">
    <source>
        <dbReference type="EMBL" id="MBV2130671.1"/>
    </source>
</evidence>
<dbReference type="HAMAP" id="MF_01838">
    <property type="entry name" value="FabV_reductase"/>
    <property type="match status" value="1"/>
</dbReference>
<comment type="catalytic activity">
    <reaction evidence="9">
        <text>a 2,3-saturated acyl-[ACP] + NAD(+) = a (2E)-enoyl-[ACP] + NADH + H(+)</text>
        <dbReference type="Rhea" id="RHEA:10240"/>
        <dbReference type="Rhea" id="RHEA-COMP:9925"/>
        <dbReference type="Rhea" id="RHEA-COMP:9926"/>
        <dbReference type="ChEBI" id="CHEBI:15378"/>
        <dbReference type="ChEBI" id="CHEBI:57540"/>
        <dbReference type="ChEBI" id="CHEBI:57945"/>
        <dbReference type="ChEBI" id="CHEBI:78784"/>
        <dbReference type="ChEBI" id="CHEBI:78785"/>
        <dbReference type="EC" id="1.3.1.9"/>
    </reaction>
</comment>
<reference evidence="13 14" key="1">
    <citation type="submission" date="2021-06" db="EMBL/GenBank/DDBJ databases">
        <title>Rheinheimera indica sp. nov., isolated from deep-sea sediment.</title>
        <authorList>
            <person name="Wang Z."/>
            <person name="Zhang X.-Y."/>
        </authorList>
    </citation>
    <scope>NUCLEOTIDE SEQUENCE [LARGE SCALE GENOMIC DNA]</scope>
    <source>
        <strain evidence="13 14">SM2107</strain>
    </source>
</reference>
<comment type="subunit">
    <text evidence="1 9">Monomer.</text>
</comment>
<dbReference type="NCBIfam" id="NF010177">
    <property type="entry name" value="PRK13656.1"/>
    <property type="match status" value="1"/>
</dbReference>
<evidence type="ECO:0000259" key="11">
    <source>
        <dbReference type="Pfam" id="PF12241"/>
    </source>
</evidence>
<feature type="domain" description="Enoyl reductase FAD binding" evidence="10">
    <location>
        <begin position="323"/>
        <end position="386"/>
    </location>
</feature>
<keyword evidence="3 9" id="KW-0276">Fatty acid metabolism</keyword>
<feature type="domain" description="Trans-2-enoyl-CoA reductase-like NAD(P)H binding" evidence="12">
    <location>
        <begin position="2"/>
        <end position="80"/>
    </location>
</feature>
<keyword evidence="5 9" id="KW-0520">NAD</keyword>
<evidence type="ECO:0000256" key="6">
    <source>
        <dbReference type="ARBA" id="ARBA00023098"/>
    </source>
</evidence>
<feature type="active site" description="Proton donor" evidence="9">
    <location>
        <position position="235"/>
    </location>
</feature>
<feature type="binding site" evidence="9">
    <location>
        <begin position="111"/>
        <end position="112"/>
    </location>
    <ligand>
        <name>NAD(+)</name>
        <dbReference type="ChEBI" id="CHEBI:57540"/>
    </ligand>
</feature>
<dbReference type="PANTHER" id="PTHR37480">
    <property type="entry name" value="ENOYL-[ACYL-CARRIER-PROTEIN] REDUCTASE [NADH]"/>
    <property type="match status" value="1"/>
</dbReference>
<feature type="binding site" evidence="9">
    <location>
        <begin position="48"/>
        <end position="53"/>
    </location>
    <ligand>
        <name>NAD(+)</name>
        <dbReference type="ChEBI" id="CHEBI:57540"/>
    </ligand>
</feature>
<evidence type="ECO:0000256" key="3">
    <source>
        <dbReference type="ARBA" id="ARBA00022832"/>
    </source>
</evidence>
<dbReference type="InterPro" id="IPR010758">
    <property type="entry name" value="Trans-2-enoyl-CoA_reductase"/>
</dbReference>
<feature type="domain" description="Trans-2-enoyl-CoA reductase catalytic" evidence="11">
    <location>
        <begin position="82"/>
        <end position="317"/>
    </location>
</feature>
<name>A0ABS6MPF4_9GAMM</name>
<comment type="caution">
    <text evidence="13">The sequence shown here is derived from an EMBL/GenBank/DDBJ whole genome shotgun (WGS) entry which is preliminary data.</text>
</comment>
<evidence type="ECO:0000313" key="14">
    <source>
        <dbReference type="Proteomes" id="UP000704611"/>
    </source>
</evidence>
<keyword evidence="6 9" id="KW-0443">Lipid metabolism</keyword>
<dbReference type="Pfam" id="PF07055">
    <property type="entry name" value="Eno-Rase_FAD_bd"/>
    <property type="match status" value="1"/>
</dbReference>
<sequence length="397" mass="43245">MVIQPKIRGFICTNAHPVGCAENVRQQISYVKQQGPVADGPKNVLVIGASTGYGLASRITAAFGSGAKTLGIFFEKAPTESKTGSAGWYNTAAFEQAAEAEGLWNKHLNGDAFTDELKAEAINLIRSEMGKIDLVVYSLAAPRRKDPVSGDVYSSVLKPIGQAYTAKNLNTTKREIEEVSVEPANDDEIFNTVKVMGGEDWERWLDQLHAAGVLAENCQTVAYTYIGKKLTWPIYGKATIGRAKEDLDRAAGAIRNKLSDVKANAYVASLKALVTQASSAIPIMPLYISLLYRVMKQQGSHEGCIEQINGLFRQGLYSNTPILDDAGRLRMDGKELADDVQDKVAALWDQVTTDTIDSLTDYHGYHTEFLHLFGFGFDGVDYDADVTPLVPLANLAN</sequence>
<dbReference type="Pfam" id="PF12241">
    <property type="entry name" value="Enoyl_reductase"/>
    <property type="match status" value="1"/>
</dbReference>
<comment type="function">
    <text evidence="9">Involved in the final reduction of the elongation cycle of fatty acid synthesis (FAS II). Catalyzes the reduction of a carbon-carbon double bond in an enoyl moiety that is covalently linked to an acyl carrier protein (ACP).</text>
</comment>
<organism evidence="13 14">
    <name type="scientific">Arsukibacterium indicum</name>
    <dbReference type="NCBI Taxonomy" id="2848612"/>
    <lineage>
        <taxon>Bacteria</taxon>
        <taxon>Pseudomonadati</taxon>
        <taxon>Pseudomonadota</taxon>
        <taxon>Gammaproteobacteria</taxon>
        <taxon>Chromatiales</taxon>
        <taxon>Chromatiaceae</taxon>
        <taxon>Arsukibacterium</taxon>
    </lineage>
</organism>
<dbReference type="EC" id="1.3.1.9" evidence="9"/>
<comment type="similarity">
    <text evidence="9">Belongs to the TER reductase family.</text>
</comment>
<feature type="site" description="Plays an important role in discriminating NADH against NADPH" evidence="9">
    <location>
        <position position="75"/>
    </location>
</feature>
<dbReference type="InterPro" id="IPR050048">
    <property type="entry name" value="FabV-like_NADH_b"/>
</dbReference>
<protein>
    <recommendedName>
        <fullName evidence="9">Enoyl-[acyl-carrier-protein] reductase [NADH]</fullName>
        <shortName evidence="9">ENR</shortName>
        <ecNumber evidence="9">1.3.1.9</ecNumber>
    </recommendedName>
</protein>
<evidence type="ECO:0000256" key="7">
    <source>
        <dbReference type="ARBA" id="ARBA00023160"/>
    </source>
</evidence>